<evidence type="ECO:0000256" key="1">
    <source>
        <dbReference type="SAM" id="Coils"/>
    </source>
</evidence>
<sequence length="516" mass="58667">MDKRKSVLNTDRYDRRRFGQILEMSDRLQEINQKGKEVIPTFSPLMSDIWASLYKVKPSLLEEQDFDQEFKINYYFMKKMMNEESYHHSHKTTRLDDLSAALGTVSYSEKVYEWVDEQRSVNEELQKAIQEALQFEKSLCKAENMQQEAQDSLDVANQNSDKKAQENAKRKITKAKKQMKVAQENFENAVQQIQSQLTQSIEQNKKQFSERMSLATDKAKQSKEDLINLLAGGAGNGESELQKLPLRDQIKLAELLSKNGKLKEIAEWAGRFKAIAQKKQKTKHVETIDRSGVMLGIDVERLLPVELAAYKNSSTKLDFLRRYAEHQTMMYAPEGKETLGKGPIILCLDQSGSMKKLDAQSKGFALALMMIAKKQRRDFAIIPFSNSTKQGTFRYDKGKIKPGDLVKLAETFLGGGTNYTSPLQKAVSIIEENSRYRKADVVFITDGEPSDHHALRTYTNPQSGVFTKIKKERQFSVATILIGNDVTDNNVKSFSDKIVRASDFNNDTVASVAFTI</sequence>
<dbReference type="EMBL" id="JAROYP010000014">
    <property type="protein sequence ID" value="MDH5163324.1"/>
    <property type="molecule type" value="Genomic_DNA"/>
</dbReference>
<dbReference type="PROSITE" id="PS50234">
    <property type="entry name" value="VWFA"/>
    <property type="match status" value="1"/>
</dbReference>
<dbReference type="SMART" id="SM00327">
    <property type="entry name" value="VWA"/>
    <property type="match status" value="1"/>
</dbReference>
<dbReference type="SUPFAM" id="SSF53300">
    <property type="entry name" value="vWA-like"/>
    <property type="match status" value="1"/>
</dbReference>
<dbReference type="Proteomes" id="UP001159179">
    <property type="component" value="Unassembled WGS sequence"/>
</dbReference>
<dbReference type="AlphaFoldDB" id="A0AAW6T3R6"/>
<feature type="coiled-coil region" evidence="1">
    <location>
        <begin position="165"/>
        <end position="203"/>
    </location>
</feature>
<comment type="caution">
    <text evidence="3">The sequence shown here is derived from an EMBL/GenBank/DDBJ whole genome shotgun (WGS) entry which is preliminary data.</text>
</comment>
<dbReference type="InterPro" id="IPR002035">
    <property type="entry name" value="VWF_A"/>
</dbReference>
<name>A0AAW6T3R6_9BACI</name>
<organism evidence="3 4">
    <name type="scientific">Heyndrickxia oleronia</name>
    <dbReference type="NCBI Taxonomy" id="38875"/>
    <lineage>
        <taxon>Bacteria</taxon>
        <taxon>Bacillati</taxon>
        <taxon>Bacillota</taxon>
        <taxon>Bacilli</taxon>
        <taxon>Bacillales</taxon>
        <taxon>Bacillaceae</taxon>
        <taxon>Heyndrickxia</taxon>
    </lineage>
</organism>
<dbReference type="Gene3D" id="3.40.50.410">
    <property type="entry name" value="von Willebrand factor, type A domain"/>
    <property type="match status" value="1"/>
</dbReference>
<dbReference type="GO" id="GO:0005829">
    <property type="term" value="C:cytosol"/>
    <property type="evidence" value="ECO:0007669"/>
    <property type="project" value="TreeGrafter"/>
</dbReference>
<evidence type="ECO:0000259" key="2">
    <source>
        <dbReference type="PROSITE" id="PS50234"/>
    </source>
</evidence>
<dbReference type="PANTHER" id="PTHR36846:SF1">
    <property type="entry name" value="PROTEIN VIAA"/>
    <property type="match status" value="1"/>
</dbReference>
<proteinExistence type="predicted"/>
<accession>A0AAW6T3R6</accession>
<dbReference type="PANTHER" id="PTHR36846">
    <property type="entry name" value="PROTEIN VIAA"/>
    <property type="match status" value="1"/>
</dbReference>
<dbReference type="GeneID" id="79870203"/>
<keyword evidence="1" id="KW-0175">Coiled coil</keyword>
<protein>
    <submittedName>
        <fullName evidence="3">VWA domain-containing protein</fullName>
    </submittedName>
</protein>
<feature type="domain" description="VWFA" evidence="2">
    <location>
        <begin position="343"/>
        <end position="516"/>
    </location>
</feature>
<evidence type="ECO:0000313" key="4">
    <source>
        <dbReference type="Proteomes" id="UP001159179"/>
    </source>
</evidence>
<dbReference type="Pfam" id="PF13519">
    <property type="entry name" value="VWA_2"/>
    <property type="match status" value="1"/>
</dbReference>
<evidence type="ECO:0000313" key="3">
    <source>
        <dbReference type="EMBL" id="MDH5163324.1"/>
    </source>
</evidence>
<dbReference type="InterPro" id="IPR036465">
    <property type="entry name" value="vWFA_dom_sf"/>
</dbReference>
<dbReference type="RefSeq" id="WP_180212610.1">
    <property type="nucleotide sequence ID" value="NZ_BOQX01000010.1"/>
</dbReference>
<gene>
    <name evidence="3" type="ORF">P5X88_20525</name>
</gene>
<reference evidence="3" key="1">
    <citation type="submission" date="2023-03" db="EMBL/GenBank/DDBJ databases">
        <title>Bacterial isolates from washroom surfaces on a university campus.</title>
        <authorList>
            <person name="Holman D.B."/>
            <person name="Gzyl K.E."/>
            <person name="Taheri A.E."/>
        </authorList>
    </citation>
    <scope>NUCLEOTIDE SEQUENCE</scope>
    <source>
        <strain evidence="3">RD03</strain>
    </source>
</reference>